<dbReference type="InterPro" id="IPR003594">
    <property type="entry name" value="HATPase_dom"/>
</dbReference>
<dbReference type="CDD" id="cd16936">
    <property type="entry name" value="HATPase_RsbW-like"/>
    <property type="match status" value="1"/>
</dbReference>
<dbReference type="RefSeq" id="WP_245813666.1">
    <property type="nucleotide sequence ID" value="NZ_FXXQ01000002.1"/>
</dbReference>
<reference evidence="5" key="1">
    <citation type="submission" date="2017-05" db="EMBL/GenBank/DDBJ databases">
        <authorList>
            <person name="Rodrigo-Torres L."/>
            <person name="Arahal R. D."/>
            <person name="Lucena T."/>
        </authorList>
    </citation>
    <scope>NUCLEOTIDE SEQUENCE [LARGE SCALE GENOMIC DNA]</scope>
    <source>
        <strain evidence="5">CECT 8489</strain>
    </source>
</reference>
<dbReference type="EMBL" id="FXXQ01000002">
    <property type="protein sequence ID" value="SMX22921.1"/>
    <property type="molecule type" value="Genomic_DNA"/>
</dbReference>
<evidence type="ECO:0000313" key="5">
    <source>
        <dbReference type="Proteomes" id="UP000201838"/>
    </source>
</evidence>
<evidence type="ECO:0000313" key="4">
    <source>
        <dbReference type="EMBL" id="SMX22921.1"/>
    </source>
</evidence>
<dbReference type="GO" id="GO:0004674">
    <property type="term" value="F:protein serine/threonine kinase activity"/>
    <property type="evidence" value="ECO:0007669"/>
    <property type="project" value="UniProtKB-KW"/>
</dbReference>
<dbReference type="Pfam" id="PF13581">
    <property type="entry name" value="HATPase_c_2"/>
    <property type="match status" value="1"/>
</dbReference>
<evidence type="ECO:0000256" key="1">
    <source>
        <dbReference type="ARBA" id="ARBA00022527"/>
    </source>
</evidence>
<dbReference type="InterPro" id="IPR050267">
    <property type="entry name" value="Anti-sigma-factor_SerPK"/>
</dbReference>
<evidence type="ECO:0000256" key="2">
    <source>
        <dbReference type="SAM" id="MobiDB-lite"/>
    </source>
</evidence>
<accession>A0A238IY04</accession>
<keyword evidence="5" id="KW-1185">Reference proteome</keyword>
<dbReference type="AlphaFoldDB" id="A0A238IY04"/>
<keyword evidence="4" id="KW-0418">Kinase</keyword>
<keyword evidence="4" id="KW-0808">Transferase</keyword>
<proteinExistence type="predicted"/>
<keyword evidence="1" id="KW-0723">Serine/threonine-protein kinase</keyword>
<sequence length="172" mass="18838">MRHDAGMNHVRADPPATAAGGVLSRSAFRATFENVRLAIEDAMSTLEPLNLPDEEKSSVEIALAEALNNVVEHAYPDGTPGDVKLVLRHGRAGLLIEIRDNGRPMPNGRTPKGNHPTENHPSDELPEGGFGWFLIRELARDLVYDRENGENFLIFRLAVGRKNAPTKPSLST</sequence>
<organism evidence="4 5">
    <name type="scientific">Boseongicola aestuarii</name>
    <dbReference type="NCBI Taxonomy" id="1470561"/>
    <lineage>
        <taxon>Bacteria</taxon>
        <taxon>Pseudomonadati</taxon>
        <taxon>Pseudomonadota</taxon>
        <taxon>Alphaproteobacteria</taxon>
        <taxon>Rhodobacterales</taxon>
        <taxon>Paracoccaceae</taxon>
        <taxon>Boseongicola</taxon>
    </lineage>
</organism>
<dbReference type="SUPFAM" id="SSF55874">
    <property type="entry name" value="ATPase domain of HSP90 chaperone/DNA topoisomerase II/histidine kinase"/>
    <property type="match status" value="1"/>
</dbReference>
<gene>
    <name evidence="4" type="primary">btrW</name>
    <name evidence="4" type="ORF">BOA8489_01020</name>
</gene>
<name>A0A238IY04_9RHOB</name>
<protein>
    <submittedName>
        <fullName evidence="4">Serine/threonine-protein kinase BtrW</fullName>
        <ecNumber evidence="4">2.7.11.1</ecNumber>
    </submittedName>
</protein>
<feature type="domain" description="Histidine kinase/HSP90-like ATPase" evidence="3">
    <location>
        <begin position="28"/>
        <end position="156"/>
    </location>
</feature>
<dbReference type="EC" id="2.7.11.1" evidence="4"/>
<dbReference type="PANTHER" id="PTHR35526:SF3">
    <property type="entry name" value="ANTI-SIGMA-F FACTOR RSBW"/>
    <property type="match status" value="1"/>
</dbReference>
<evidence type="ECO:0000259" key="3">
    <source>
        <dbReference type="Pfam" id="PF13581"/>
    </source>
</evidence>
<dbReference type="InterPro" id="IPR036890">
    <property type="entry name" value="HATPase_C_sf"/>
</dbReference>
<dbReference type="Proteomes" id="UP000201838">
    <property type="component" value="Unassembled WGS sequence"/>
</dbReference>
<dbReference type="Gene3D" id="3.30.565.10">
    <property type="entry name" value="Histidine kinase-like ATPase, C-terminal domain"/>
    <property type="match status" value="1"/>
</dbReference>
<dbReference type="PANTHER" id="PTHR35526">
    <property type="entry name" value="ANTI-SIGMA-F FACTOR RSBW-RELATED"/>
    <property type="match status" value="1"/>
</dbReference>
<feature type="region of interest" description="Disordered" evidence="2">
    <location>
        <begin position="99"/>
        <end position="124"/>
    </location>
</feature>